<reference evidence="1" key="1">
    <citation type="submission" date="2021-11" db="EMBL/GenBank/DDBJ databases">
        <title>Fusarium solani-melongenae Genome sequencing and assembly.</title>
        <authorList>
            <person name="Xie S."/>
            <person name="Huang L."/>
            <person name="Zhang X."/>
        </authorList>
    </citation>
    <scope>NUCLEOTIDE SEQUENCE</scope>
    <source>
        <strain evidence="1">CRI 24-3</strain>
    </source>
</reference>
<dbReference type="Proteomes" id="UP000830768">
    <property type="component" value="Chromosome 11"/>
</dbReference>
<keyword evidence="2" id="KW-1185">Reference proteome</keyword>
<dbReference type="EMBL" id="CP090039">
    <property type="protein sequence ID" value="UPL02628.1"/>
    <property type="molecule type" value="Genomic_DNA"/>
</dbReference>
<gene>
    <name evidence="1" type="ORF">LCI18_013562</name>
</gene>
<evidence type="ECO:0000313" key="1">
    <source>
        <dbReference type="EMBL" id="UPL02628.1"/>
    </source>
</evidence>
<evidence type="ECO:0000313" key="2">
    <source>
        <dbReference type="Proteomes" id="UP000830768"/>
    </source>
</evidence>
<protein>
    <submittedName>
        <fullName evidence="1">Uncharacterized protein</fullName>
    </submittedName>
</protein>
<accession>A0ACD3ZNV0</accession>
<sequence>MFRLTPQLSFSVRAARFLPRISNSRLSTMKTTSDKSHLSIAPAPRVAGAQEDIWAIMRAAIASSPVQPVINMGQGLLYGRLRLKEALAHMYSPKIGRQLDAKSEIAITSGANEGGRRIADPCFQSFYQLLIFRVTLGMLSVFMAFLTFGDEYISNIEMAGAKPVYVTMKPPPPSTARTSSASGWEFDLLDLHRAITPRTKMIVCGNGTILEAFGVLMHYFNNPTGKIFSRKELTAIAQRALEHNILILSDEVYDKLCYTTFTRIASLSPEIAQRTITVGSTGKDFYATGWRIGFLIGPANLIHVTPLQEAAAISYEEADTHGFWEASVTLTSNKLKRFNEIWIELGLQYCEPQGGYFVLADLSRVRFPPEYTFPAHIESRARDFKLAWFLVRELGVAAIPPSEFYTVRNSQIVENYLRFSVAKTDEALDDAKERLRGLKKYIY</sequence>
<name>A0ACD3ZNV0_FUSSC</name>
<organism evidence="1 2">
    <name type="scientific">Fusarium solani subsp. cucurbitae</name>
    <name type="common">Neocosmosporum cucurbitae</name>
    <dbReference type="NCBI Taxonomy" id="2747967"/>
    <lineage>
        <taxon>Eukaryota</taxon>
        <taxon>Fungi</taxon>
        <taxon>Dikarya</taxon>
        <taxon>Ascomycota</taxon>
        <taxon>Pezizomycotina</taxon>
        <taxon>Sordariomycetes</taxon>
        <taxon>Hypocreomycetidae</taxon>
        <taxon>Hypocreales</taxon>
        <taxon>Nectriaceae</taxon>
        <taxon>Fusarium</taxon>
        <taxon>Fusarium solani species complex</taxon>
    </lineage>
</organism>
<proteinExistence type="predicted"/>